<feature type="domain" description="CENP-V/GFA" evidence="5">
    <location>
        <begin position="2"/>
        <end position="142"/>
    </location>
</feature>
<dbReference type="PROSITE" id="PS51891">
    <property type="entry name" value="CENP_V_GFA"/>
    <property type="match status" value="1"/>
</dbReference>
<evidence type="ECO:0000313" key="7">
    <source>
        <dbReference type="Proteomes" id="UP000664132"/>
    </source>
</evidence>
<evidence type="ECO:0000256" key="1">
    <source>
        <dbReference type="ARBA" id="ARBA00005495"/>
    </source>
</evidence>
<accession>A0A8H7T3W6</accession>
<dbReference type="PANTHER" id="PTHR33337">
    <property type="entry name" value="GFA DOMAIN-CONTAINING PROTEIN"/>
    <property type="match status" value="1"/>
</dbReference>
<organism evidence="6 7">
    <name type="scientific">Cadophora malorum</name>
    <dbReference type="NCBI Taxonomy" id="108018"/>
    <lineage>
        <taxon>Eukaryota</taxon>
        <taxon>Fungi</taxon>
        <taxon>Dikarya</taxon>
        <taxon>Ascomycota</taxon>
        <taxon>Pezizomycotina</taxon>
        <taxon>Leotiomycetes</taxon>
        <taxon>Helotiales</taxon>
        <taxon>Ploettnerulaceae</taxon>
        <taxon>Cadophora</taxon>
    </lineage>
</organism>
<keyword evidence="4" id="KW-0456">Lyase</keyword>
<comment type="similarity">
    <text evidence="1">Belongs to the Gfa family.</text>
</comment>
<dbReference type="OrthoDB" id="1601230at2759"/>
<dbReference type="InterPro" id="IPR006913">
    <property type="entry name" value="CENP-V/GFA"/>
</dbReference>
<evidence type="ECO:0000259" key="5">
    <source>
        <dbReference type="PROSITE" id="PS51891"/>
    </source>
</evidence>
<protein>
    <recommendedName>
        <fullName evidence="5">CENP-V/GFA domain-containing protein</fullName>
    </recommendedName>
</protein>
<name>A0A8H7T3W6_9HELO</name>
<dbReference type="InterPro" id="IPR011057">
    <property type="entry name" value="Mss4-like_sf"/>
</dbReference>
<evidence type="ECO:0000256" key="2">
    <source>
        <dbReference type="ARBA" id="ARBA00022723"/>
    </source>
</evidence>
<dbReference type="GO" id="GO:0046872">
    <property type="term" value="F:metal ion binding"/>
    <property type="evidence" value="ECO:0007669"/>
    <property type="project" value="UniProtKB-KW"/>
</dbReference>
<dbReference type="EMBL" id="JAFJYH010000358">
    <property type="protein sequence ID" value="KAG4412732.1"/>
    <property type="molecule type" value="Genomic_DNA"/>
</dbReference>
<proteinExistence type="inferred from homology"/>
<dbReference type="PANTHER" id="PTHR33337:SF30">
    <property type="entry name" value="DUF636 DOMAIN PROTEIN (AFU_ORTHOLOGUE AFUA_1G03180)"/>
    <property type="match status" value="1"/>
</dbReference>
<evidence type="ECO:0000313" key="6">
    <source>
        <dbReference type="EMBL" id="KAG4412732.1"/>
    </source>
</evidence>
<comment type="caution">
    <text evidence="6">The sequence shown here is derived from an EMBL/GenBank/DDBJ whole genome shotgun (WGS) entry which is preliminary data.</text>
</comment>
<dbReference type="SUPFAM" id="SSF51316">
    <property type="entry name" value="Mss4-like"/>
    <property type="match status" value="1"/>
</dbReference>
<evidence type="ECO:0000256" key="4">
    <source>
        <dbReference type="ARBA" id="ARBA00023239"/>
    </source>
</evidence>
<reference evidence="6" key="1">
    <citation type="submission" date="2021-02" db="EMBL/GenBank/DDBJ databases">
        <title>Genome sequence Cadophora malorum strain M34.</title>
        <authorList>
            <person name="Stefanovic E."/>
            <person name="Vu D."/>
            <person name="Scully C."/>
            <person name="Dijksterhuis J."/>
            <person name="Roader J."/>
            <person name="Houbraken J."/>
        </authorList>
    </citation>
    <scope>NUCLEOTIDE SEQUENCE</scope>
    <source>
        <strain evidence="6">M34</strain>
    </source>
</reference>
<gene>
    <name evidence="6" type="ORF">IFR04_014129</name>
</gene>
<dbReference type="AlphaFoldDB" id="A0A8H7T3W6"/>
<dbReference type="Proteomes" id="UP000664132">
    <property type="component" value="Unassembled WGS sequence"/>
</dbReference>
<keyword evidence="3" id="KW-0862">Zinc</keyword>
<dbReference type="Gene3D" id="3.90.1590.10">
    <property type="entry name" value="glutathione-dependent formaldehyde- activating enzyme (gfa)"/>
    <property type="match status" value="1"/>
</dbReference>
<dbReference type="Pfam" id="PF04828">
    <property type="entry name" value="GFA"/>
    <property type="match status" value="1"/>
</dbReference>
<sequence>MPKGSCWCRTVKYEISAEPAMKVRSLAVLTFRIDSQQVVCHCLSCQKISGSAFTANIFVPKSSFNITSGSEIVKNYVQAHETGLAITLTFCGNCSTAIYKHGGSEKYEDYYVVQAGTIDAEEGDEGNIMGIDVIVPDAEYWTKFRACWLGPVKGSKQFEEFA</sequence>
<keyword evidence="7" id="KW-1185">Reference proteome</keyword>
<dbReference type="GO" id="GO:0016846">
    <property type="term" value="F:carbon-sulfur lyase activity"/>
    <property type="evidence" value="ECO:0007669"/>
    <property type="project" value="InterPro"/>
</dbReference>
<keyword evidence="2" id="KW-0479">Metal-binding</keyword>
<evidence type="ECO:0000256" key="3">
    <source>
        <dbReference type="ARBA" id="ARBA00022833"/>
    </source>
</evidence>